<gene>
    <name evidence="3" type="ORF">C6Y40_16710</name>
</gene>
<dbReference type="AlphaFoldDB" id="A0A2S9V7M5"/>
<name>A0A2S9V7M5_9ALTE</name>
<feature type="domain" description="VWFA" evidence="2">
    <location>
        <begin position="37"/>
        <end position="216"/>
    </location>
</feature>
<keyword evidence="4" id="KW-1185">Reference proteome</keyword>
<organism evidence="3 4">
    <name type="scientific">Alteromonas alba</name>
    <dbReference type="NCBI Taxonomy" id="2079529"/>
    <lineage>
        <taxon>Bacteria</taxon>
        <taxon>Pseudomonadati</taxon>
        <taxon>Pseudomonadota</taxon>
        <taxon>Gammaproteobacteria</taxon>
        <taxon>Alteromonadales</taxon>
        <taxon>Alteromonadaceae</taxon>
        <taxon>Alteromonas/Salinimonas group</taxon>
        <taxon>Alteromonas</taxon>
    </lineage>
</organism>
<evidence type="ECO:0000313" key="4">
    <source>
        <dbReference type="Proteomes" id="UP000238949"/>
    </source>
</evidence>
<evidence type="ECO:0000259" key="2">
    <source>
        <dbReference type="PROSITE" id="PS50234"/>
    </source>
</evidence>
<comment type="caution">
    <text evidence="3">The sequence shown here is derived from an EMBL/GenBank/DDBJ whole genome shotgun (WGS) entry which is preliminary data.</text>
</comment>
<dbReference type="RefSeq" id="WP_105935548.1">
    <property type="nucleotide sequence ID" value="NZ_PVNP01000187.1"/>
</dbReference>
<dbReference type="OrthoDB" id="6332498at2"/>
<sequence length="265" mass="27948">MKRQNRKTWSALIAAVMLGFGLFTVTAPANAALIKTDIVMLVDESGSMSTIHNNLRDSIGTFASILQNGGLDAQFALIGFGFAGDSIRLLSDFVDAAGFASAMAGITPVGADEPAYDATAYALEALPSEQPGLSYRDDAVKNLILFADEASNSDNYFDADSLDGVLKDNSALFNVVLGGEFGELIDLALNNGGNSFDLNELNTAVQSEIDDFVTNFAEVKLQETVDFCAENPDHPACTDSEPVPAPAGIALLSLGLLLLTRKKLG</sequence>
<feature type="signal peptide" evidence="1">
    <location>
        <begin position="1"/>
        <end position="31"/>
    </location>
</feature>
<dbReference type="InterPro" id="IPR002035">
    <property type="entry name" value="VWF_A"/>
</dbReference>
<dbReference type="PROSITE" id="PS50234">
    <property type="entry name" value="VWFA"/>
    <property type="match status" value="1"/>
</dbReference>
<dbReference type="Pfam" id="PF00092">
    <property type="entry name" value="VWA"/>
    <property type="match status" value="1"/>
</dbReference>
<dbReference type="SMART" id="SM00327">
    <property type="entry name" value="VWA"/>
    <property type="match status" value="1"/>
</dbReference>
<dbReference type="CDD" id="cd00198">
    <property type="entry name" value="vWFA"/>
    <property type="match status" value="1"/>
</dbReference>
<evidence type="ECO:0000313" key="3">
    <source>
        <dbReference type="EMBL" id="PRO72459.1"/>
    </source>
</evidence>
<reference evidence="4" key="1">
    <citation type="journal article" date="2020" name="Int. J. Syst. Evol. Microbiol.">
        <title>Alteromonas alba sp. nov., a marine bacterium isolated from the seawater of the West Pacific Ocean.</title>
        <authorList>
            <person name="Sun C."/>
            <person name="Wu Y.-H."/>
            <person name="Xamxidin M."/>
            <person name="Cheng H."/>
            <person name="Xu X.-W."/>
        </authorList>
    </citation>
    <scope>NUCLEOTIDE SEQUENCE [LARGE SCALE GENOMIC DNA]</scope>
    <source>
        <strain evidence="4">190</strain>
    </source>
</reference>
<keyword evidence="1" id="KW-0732">Signal</keyword>
<accession>A0A2S9V7M5</accession>
<evidence type="ECO:0000256" key="1">
    <source>
        <dbReference type="SAM" id="SignalP"/>
    </source>
</evidence>
<proteinExistence type="predicted"/>
<dbReference type="SUPFAM" id="SSF53300">
    <property type="entry name" value="vWA-like"/>
    <property type="match status" value="1"/>
</dbReference>
<dbReference type="Proteomes" id="UP000238949">
    <property type="component" value="Unassembled WGS sequence"/>
</dbReference>
<protein>
    <recommendedName>
        <fullName evidence="2">VWFA domain-containing protein</fullName>
    </recommendedName>
</protein>
<feature type="chain" id="PRO_5015491596" description="VWFA domain-containing protein" evidence="1">
    <location>
        <begin position="32"/>
        <end position="265"/>
    </location>
</feature>
<dbReference type="EMBL" id="PVNP01000187">
    <property type="protein sequence ID" value="PRO72459.1"/>
    <property type="molecule type" value="Genomic_DNA"/>
</dbReference>
<dbReference type="Gene3D" id="3.40.50.410">
    <property type="entry name" value="von Willebrand factor, type A domain"/>
    <property type="match status" value="1"/>
</dbReference>
<dbReference type="InterPro" id="IPR036465">
    <property type="entry name" value="vWFA_dom_sf"/>
</dbReference>